<dbReference type="eggNOG" id="COG1304">
    <property type="taxonomic scope" value="Bacteria"/>
</dbReference>
<dbReference type="PANTHER" id="PTHR43665:SF1">
    <property type="entry name" value="ISOPENTENYL-DIPHOSPHATE DELTA-ISOMERASE"/>
    <property type="match status" value="1"/>
</dbReference>
<evidence type="ECO:0000313" key="1">
    <source>
        <dbReference type="EMBL" id="SFF00045.1"/>
    </source>
</evidence>
<protein>
    <submittedName>
        <fullName evidence="1">Isopentenyl-diphosphate delta-isomerase</fullName>
    </submittedName>
</protein>
<dbReference type="GO" id="GO:0008299">
    <property type="term" value="P:isoprenoid biosynthetic process"/>
    <property type="evidence" value="ECO:0007669"/>
    <property type="project" value="InterPro"/>
</dbReference>
<dbReference type="SUPFAM" id="SSF51395">
    <property type="entry name" value="FMN-linked oxidoreductases"/>
    <property type="match status" value="1"/>
</dbReference>
<proteinExistence type="predicted"/>
<organism evidence="1 2">
    <name type="scientific">Thermophagus xiamenensis</name>
    <dbReference type="NCBI Taxonomy" id="385682"/>
    <lineage>
        <taxon>Bacteria</taxon>
        <taxon>Pseudomonadati</taxon>
        <taxon>Bacteroidota</taxon>
        <taxon>Bacteroidia</taxon>
        <taxon>Marinilabiliales</taxon>
        <taxon>Marinilabiliaceae</taxon>
        <taxon>Thermophagus</taxon>
    </lineage>
</organism>
<dbReference type="Gene3D" id="3.20.20.70">
    <property type="entry name" value="Aldolase class I"/>
    <property type="match status" value="1"/>
</dbReference>
<dbReference type="InParanoid" id="A0A1I2F4E5"/>
<reference evidence="1 2" key="1">
    <citation type="submission" date="2016-10" db="EMBL/GenBank/DDBJ databases">
        <authorList>
            <person name="de Groot N.N."/>
        </authorList>
    </citation>
    <scope>NUCLEOTIDE SEQUENCE [LARGE SCALE GENOMIC DNA]</scope>
    <source>
        <strain evidence="1 2">DSM 19012</strain>
    </source>
</reference>
<dbReference type="Proteomes" id="UP000181976">
    <property type="component" value="Unassembled WGS sequence"/>
</dbReference>
<dbReference type="GO" id="GO:0010181">
    <property type="term" value="F:FMN binding"/>
    <property type="evidence" value="ECO:0007669"/>
    <property type="project" value="InterPro"/>
</dbReference>
<gene>
    <name evidence="1" type="ORF">SAMN05444380_12632</name>
</gene>
<keyword evidence="1" id="KW-0413">Isomerase</keyword>
<dbReference type="InterPro" id="IPR011179">
    <property type="entry name" value="IPdP_isomerase"/>
</dbReference>
<dbReference type="STRING" id="385682.SAMN05444380_12632"/>
<dbReference type="GO" id="GO:0004452">
    <property type="term" value="F:isopentenyl-diphosphate delta-isomerase activity"/>
    <property type="evidence" value="ECO:0007669"/>
    <property type="project" value="InterPro"/>
</dbReference>
<evidence type="ECO:0000313" key="2">
    <source>
        <dbReference type="Proteomes" id="UP000181976"/>
    </source>
</evidence>
<dbReference type="PANTHER" id="PTHR43665">
    <property type="entry name" value="ISOPENTENYL-DIPHOSPHATE DELTA-ISOMERASE"/>
    <property type="match status" value="1"/>
</dbReference>
<dbReference type="EMBL" id="FONA01000026">
    <property type="protein sequence ID" value="SFF00045.1"/>
    <property type="molecule type" value="Genomic_DNA"/>
</dbReference>
<name>A0A1I2F4E5_9BACT</name>
<dbReference type="InterPro" id="IPR013785">
    <property type="entry name" value="Aldolase_TIM"/>
</dbReference>
<dbReference type="AlphaFoldDB" id="A0A1I2F4E5"/>
<sequence>MALSARTGKHEADNRFHYEPLLASHHDGRFDAFSFAGKTMTLPIWVSSMTGGTRMSGTINRNLAQACGEFGMGMGLGSCRALLDNQEHWDDFNIREYMGESVPFYANLGIAQIEKIIDQKQEQKVVDMVDRLKADGLIIHVNPLQEAFQPEGDTISVPPIETIEAFLERTNLRIIVKEVGQGMGPESLRRLLSLPLEAIEFGALGGTNFTKLEISRIKDHHPEHFGLFDPFGKIGHTAPEMTHFVNIIAAKYPVKCQQLIISGGINNVVDGFYLTQISSLKSVFGMASAFLKHAMDDYETLKNFVIQIKKALGIARQYLIPVSNCQNQNDL</sequence>
<keyword evidence="2" id="KW-1185">Reference proteome</keyword>
<accession>A0A1I2F4E5</accession>